<dbReference type="CDD" id="cd16413">
    <property type="entry name" value="DGQHR_domain"/>
    <property type="match status" value="1"/>
</dbReference>
<sequence>MSLFDSESPIEFSVPAISIRQPIGDFLIASIPSKLLCEIAYFDVRRMLKERDIETYLGIQRPLSQTRVTQLQTYVKTVDACFPTAVILAVEGRSASFNPVNNTLTLRNDPNPEDGLEPIYYRNIAKVLDGQHRIAGLMGYLKDDFQVNVSIFIDIDIEDQAYIFSTVNLAQTKVNRSLAYDLSELTKTRSPQKTCHNIAVALDQLESSPLFRRVKRLGTATPGRDFERLNQATFVEALMPFISADPALDRDILKRGNKLPSPNQAEIQKYPLRPLFVDNEDMKIADVLFRYFSSARDRWPNAWASDEKGLILNKTNGFKALMRTLMVICRVFQPPPHKKLPVKEDFDALFAKVQLEDKDFTVDNFKPGTSGESTLYHILVSDMRLDGQMNLF</sequence>
<dbReference type="InterPro" id="IPR017601">
    <property type="entry name" value="DGQHR-contain_dom"/>
</dbReference>
<dbReference type="NCBIfam" id="TIGR03187">
    <property type="entry name" value="DGQHR"/>
    <property type="match status" value="1"/>
</dbReference>
<organism evidence="1 2">
    <name type="scientific">Methylomicrobium album BG8</name>
    <dbReference type="NCBI Taxonomy" id="686340"/>
    <lineage>
        <taxon>Bacteria</taxon>
        <taxon>Pseudomonadati</taxon>
        <taxon>Pseudomonadota</taxon>
        <taxon>Gammaproteobacteria</taxon>
        <taxon>Methylococcales</taxon>
        <taxon>Methylococcaceae</taxon>
        <taxon>Methylomicrobium</taxon>
    </lineage>
</organism>
<dbReference type="Proteomes" id="UP000005090">
    <property type="component" value="Chromosome"/>
</dbReference>
<protein>
    <submittedName>
        <fullName evidence="1">DGQHR domain-containing protein</fullName>
    </submittedName>
</protein>
<dbReference type="RefSeq" id="WP_005368666.1">
    <property type="nucleotide sequence ID" value="NZ_CM001475.1"/>
</dbReference>
<dbReference type="InterPro" id="IPR017642">
    <property type="entry name" value="DNA_S_mod_DndB"/>
</dbReference>
<dbReference type="Pfam" id="PF14072">
    <property type="entry name" value="DndB"/>
    <property type="match status" value="1"/>
</dbReference>
<reference evidence="1 2" key="1">
    <citation type="journal article" date="2013" name="Genome Announc.">
        <title>Genome Sequence of the Obligate Gammaproteobacterial Methanotroph Methylomicrobium album Strain BG8.</title>
        <authorList>
            <person name="Kits K.D."/>
            <person name="Kalyuzhnaya M.G."/>
            <person name="Klotz M.G."/>
            <person name="Jetten M.S."/>
            <person name="Op den Camp H.J."/>
            <person name="Vuilleumier S."/>
            <person name="Bringel F."/>
            <person name="Dispirito A.A."/>
            <person name="Murrell J.C."/>
            <person name="Bruce D."/>
            <person name="Cheng J.F."/>
            <person name="Copeland A."/>
            <person name="Goodwin L."/>
            <person name="Hauser L."/>
            <person name="Lajus A."/>
            <person name="Land M.L."/>
            <person name="Lapidus A."/>
            <person name="Lucas S."/>
            <person name="Medigue C."/>
            <person name="Pitluck S."/>
            <person name="Woyke T."/>
            <person name="Zeytun A."/>
            <person name="Stein L.Y."/>
        </authorList>
    </citation>
    <scope>NUCLEOTIDE SEQUENCE [LARGE SCALE GENOMIC DNA]</scope>
    <source>
        <strain evidence="1 2">BG8</strain>
    </source>
</reference>
<name>H8GKM1_METAL</name>
<dbReference type="EMBL" id="CM001475">
    <property type="protein sequence ID" value="EIC28029.1"/>
    <property type="molecule type" value="Genomic_DNA"/>
</dbReference>
<keyword evidence="2" id="KW-1185">Reference proteome</keyword>
<accession>H8GKM1</accession>
<dbReference type="eggNOG" id="ENOG502Z8DG">
    <property type="taxonomic scope" value="Bacteria"/>
</dbReference>
<evidence type="ECO:0000313" key="2">
    <source>
        <dbReference type="Proteomes" id="UP000005090"/>
    </source>
</evidence>
<dbReference type="AlphaFoldDB" id="H8GKM1"/>
<gene>
    <name evidence="1" type="ORF">Metal_0162</name>
</gene>
<dbReference type="HOGENOM" id="CLU_055813_0_0_6"/>
<evidence type="ECO:0000313" key="1">
    <source>
        <dbReference type="EMBL" id="EIC28029.1"/>
    </source>
</evidence>
<proteinExistence type="predicted"/>
<dbReference type="STRING" id="686340.Metal_0162"/>